<evidence type="ECO:0000256" key="1">
    <source>
        <dbReference type="SAM" id="Coils"/>
    </source>
</evidence>
<accession>A0ABN8GK00</accession>
<evidence type="ECO:0000313" key="3">
    <source>
        <dbReference type="Proteomes" id="UP000838324"/>
    </source>
</evidence>
<organism evidence="2 3">
    <name type="scientific">Paenibacillus auburnensis</name>
    <dbReference type="NCBI Taxonomy" id="2905649"/>
    <lineage>
        <taxon>Bacteria</taxon>
        <taxon>Bacillati</taxon>
        <taxon>Bacillota</taxon>
        <taxon>Bacilli</taxon>
        <taxon>Bacillales</taxon>
        <taxon>Paenibacillaceae</taxon>
        <taxon>Paenibacillus</taxon>
    </lineage>
</organism>
<name>A0ABN8GK00_9BACL</name>
<dbReference type="EMBL" id="CAKMMG010000004">
    <property type="protein sequence ID" value="CAH1209253.1"/>
    <property type="molecule type" value="Genomic_DNA"/>
</dbReference>
<gene>
    <name evidence="2" type="ORF">PAECIP111892_03183</name>
</gene>
<comment type="caution">
    <text evidence="2">The sequence shown here is derived from an EMBL/GenBank/DDBJ whole genome shotgun (WGS) entry which is preliminary data.</text>
</comment>
<protein>
    <submittedName>
        <fullName evidence="2">Uncharacterized protein</fullName>
    </submittedName>
</protein>
<keyword evidence="1" id="KW-0175">Coiled coil</keyword>
<keyword evidence="3" id="KW-1185">Reference proteome</keyword>
<reference evidence="2" key="1">
    <citation type="submission" date="2022-01" db="EMBL/GenBank/DDBJ databases">
        <authorList>
            <person name="Criscuolo A."/>
        </authorList>
    </citation>
    <scope>NUCLEOTIDE SEQUENCE</scope>
    <source>
        <strain evidence="2">CIP111892</strain>
    </source>
</reference>
<dbReference type="Proteomes" id="UP000838324">
    <property type="component" value="Unassembled WGS sequence"/>
</dbReference>
<evidence type="ECO:0000313" key="2">
    <source>
        <dbReference type="EMBL" id="CAH1209253.1"/>
    </source>
</evidence>
<feature type="coiled-coil region" evidence="1">
    <location>
        <begin position="387"/>
        <end position="453"/>
    </location>
</feature>
<dbReference type="RefSeq" id="WP_236334784.1">
    <property type="nucleotide sequence ID" value="NZ_CAKMMG010000004.1"/>
</dbReference>
<sequence length="513" mass="60524">MNILYARYSKDRHPHFQMKTVIYEEDGLKKVMKQAVAPSGVAHIRKIIQNYKDLNMHYKEDVLLRPQLQDDSIIFEYITAYSLDELILEAALNKKKKDFFYYIELYKQFIDEVACLNYTTFSNTEQFVSFFNKKYPLEGLKSFITPNVDLNFDNIFILEDQEFKVLDYEWVLNFPVPVEFVAFRAINTFYYAHYSSLVNFVDISELFNVFEISDERIEHYTKMSIAFADFVGTNQATLRQNGYLKKSSPFEFKEPEIITSQLFYKNSKEDIFSEEDSIRIGVDSQTSILQFSIDANMKNFRFDPADKSSVICIEKVIAYDSSDKALELSLMDTNASFVMDSTHFFATDDPQVYFFTEPDFQATKIEITLKYIHFLEEEFFIEVGKRYEELTRSLNSLEDNLVKEREFSQQTILDYQSRIDEKQLLLQTVQDINLNLEVESKRLESELLEQNKMNNDLRYENSQLMSEKEILTNDLKISKEIISEIESTIWWRTMQKINSFGRKIKGEAKGKNK</sequence>
<proteinExistence type="predicted"/>